<dbReference type="EMBL" id="VBPB01000024">
    <property type="protein sequence ID" value="TMQ73990.1"/>
    <property type="molecule type" value="Genomic_DNA"/>
</dbReference>
<feature type="region of interest" description="Disordered" evidence="1">
    <location>
        <begin position="1"/>
        <end position="21"/>
    </location>
</feature>
<proteinExistence type="predicted"/>
<dbReference type="InterPro" id="IPR011765">
    <property type="entry name" value="Pept_M16_N"/>
</dbReference>
<comment type="caution">
    <text evidence="4">The sequence shown here is derived from an EMBL/GenBank/DDBJ whole genome shotgun (WGS) entry which is preliminary data.</text>
</comment>
<dbReference type="Pfam" id="PF05193">
    <property type="entry name" value="Peptidase_M16_C"/>
    <property type="match status" value="1"/>
</dbReference>
<feature type="domain" description="Peptidase M16 N-terminal" evidence="2">
    <location>
        <begin position="88"/>
        <end position="215"/>
    </location>
</feature>
<dbReference type="Pfam" id="PF00675">
    <property type="entry name" value="Peptidase_M16"/>
    <property type="match status" value="1"/>
</dbReference>
<dbReference type="GO" id="GO:0046872">
    <property type="term" value="F:metal ion binding"/>
    <property type="evidence" value="ECO:0007669"/>
    <property type="project" value="InterPro"/>
</dbReference>
<dbReference type="InterPro" id="IPR050361">
    <property type="entry name" value="MPP/UQCRC_Complex"/>
</dbReference>
<dbReference type="PANTHER" id="PTHR11851">
    <property type="entry name" value="METALLOPROTEASE"/>
    <property type="match status" value="1"/>
</dbReference>
<dbReference type="PANTHER" id="PTHR11851:SF224">
    <property type="entry name" value="PROCESSING PROTEASE"/>
    <property type="match status" value="1"/>
</dbReference>
<evidence type="ECO:0000256" key="1">
    <source>
        <dbReference type="SAM" id="MobiDB-lite"/>
    </source>
</evidence>
<dbReference type="Proteomes" id="UP000319771">
    <property type="component" value="Unassembled WGS sequence"/>
</dbReference>
<organism evidence="4 5">
    <name type="scientific">Eiseniibacteriota bacterium</name>
    <dbReference type="NCBI Taxonomy" id="2212470"/>
    <lineage>
        <taxon>Bacteria</taxon>
        <taxon>Candidatus Eiseniibacteriota</taxon>
    </lineage>
</organism>
<dbReference type="InterPro" id="IPR007863">
    <property type="entry name" value="Peptidase_M16_C"/>
</dbReference>
<evidence type="ECO:0000259" key="2">
    <source>
        <dbReference type="Pfam" id="PF00675"/>
    </source>
</evidence>
<name>A0A538UDQ5_UNCEI</name>
<feature type="domain" description="Peptidase M16 C-terminal" evidence="3">
    <location>
        <begin position="229"/>
        <end position="406"/>
    </location>
</feature>
<dbReference type="SUPFAM" id="SSF63411">
    <property type="entry name" value="LuxS/MPP-like metallohydrolase"/>
    <property type="match status" value="2"/>
</dbReference>
<evidence type="ECO:0000313" key="5">
    <source>
        <dbReference type="Proteomes" id="UP000319771"/>
    </source>
</evidence>
<dbReference type="Gene3D" id="3.30.830.10">
    <property type="entry name" value="Metalloenzyme, LuxS/M16 peptidase-like"/>
    <property type="match status" value="2"/>
</dbReference>
<reference evidence="4 5" key="1">
    <citation type="journal article" date="2019" name="Nat. Microbiol.">
        <title>Mediterranean grassland soil C-N compound turnover is dependent on rainfall and depth, and is mediated by genomically divergent microorganisms.</title>
        <authorList>
            <person name="Diamond S."/>
            <person name="Andeer P.F."/>
            <person name="Li Z."/>
            <person name="Crits-Christoph A."/>
            <person name="Burstein D."/>
            <person name="Anantharaman K."/>
            <person name="Lane K.R."/>
            <person name="Thomas B.C."/>
            <person name="Pan C."/>
            <person name="Northen T.R."/>
            <person name="Banfield J.F."/>
        </authorList>
    </citation>
    <scope>NUCLEOTIDE SEQUENCE [LARGE SCALE GENOMIC DNA]</scope>
    <source>
        <strain evidence="4">WS_11</strain>
    </source>
</reference>
<protein>
    <submittedName>
        <fullName evidence="4">Insulinase family protein</fullName>
    </submittedName>
</protein>
<dbReference type="AlphaFoldDB" id="A0A538UDQ5"/>
<sequence length="493" mass="52962">MRARRIVPPRTHPLPMSPKGPAMPNAVPAALRRRAFKPVAALALAGAALLVAAPAHAAPLQLPAYSRTTLKNGLTVFVMPTRRLPLVDFRLMVRAGSVNDPAGKEGLASLTADLLTQGAGSRNAQQIAEEIAFVGGSLDASAGTEQEVMTCEVLKKDVATGLALLRDITVAPTFPAEEFARKKDEALGAIASARDDPGTVATQALGPFLLGKSPLAHPTIGWEKTVGALTRDDVVAFHARYFRPDNAVLAVVGDVEPQAVLAALEAAFAGWKASGEKPGDAYRPVPEPPGRAVLIVNKPEVTQTQIRLACMGVPRNHPDYYPITVANTILGAGFTSRLVNEIRVVQGLTYSISSRFGMFRNAGTFRISTFTKNETLRKTIDETLKVVKSLLETGPSEEELAKAKRYLTGQFPLGLQAPDALAEQLIDIEFYGLDPKYVETFNDRVNAVTMTDCRRALKSYFCVDDLRILVVSNPEVAKKALDGLGPIEVQDPK</sequence>
<dbReference type="InterPro" id="IPR011249">
    <property type="entry name" value="Metalloenz_LuxS/M16"/>
</dbReference>
<evidence type="ECO:0000259" key="3">
    <source>
        <dbReference type="Pfam" id="PF05193"/>
    </source>
</evidence>
<evidence type="ECO:0000313" key="4">
    <source>
        <dbReference type="EMBL" id="TMQ73990.1"/>
    </source>
</evidence>
<gene>
    <name evidence="4" type="ORF">E6K81_01915</name>
</gene>
<accession>A0A538UDQ5</accession>